<proteinExistence type="predicted"/>
<gene>
    <name evidence="1" type="ORF">M622_13005</name>
</gene>
<evidence type="ECO:0000313" key="1">
    <source>
        <dbReference type="EMBL" id="EPZ16299.1"/>
    </source>
</evidence>
<dbReference type="PATRIC" id="fig|1348657.5.peg.1138"/>
<reference evidence="1 2" key="1">
    <citation type="submission" date="2013-06" db="EMBL/GenBank/DDBJ databases">
        <title>Draft genome sequence of Thauera terpenica.</title>
        <authorList>
            <person name="Liu B."/>
            <person name="Frostegard A.H."/>
            <person name="Shapleigh J.P."/>
        </authorList>
    </citation>
    <scope>NUCLEOTIDE SEQUENCE [LARGE SCALE GENOMIC DNA]</scope>
    <source>
        <strain evidence="1 2">58Eu</strain>
    </source>
</reference>
<keyword evidence="2" id="KW-1185">Reference proteome</keyword>
<dbReference type="STRING" id="1348657.M622_13005"/>
<dbReference type="OrthoDB" id="7068128at2"/>
<comment type="caution">
    <text evidence="1">The sequence shown here is derived from an EMBL/GenBank/DDBJ whole genome shotgun (WGS) entry which is preliminary data.</text>
</comment>
<accession>T0ATX6</accession>
<name>T0ATX6_9RHOO</name>
<evidence type="ECO:0000313" key="2">
    <source>
        <dbReference type="Proteomes" id="UP000015455"/>
    </source>
</evidence>
<protein>
    <submittedName>
        <fullName evidence="1">Uncharacterized protein</fullName>
    </submittedName>
</protein>
<dbReference type="Proteomes" id="UP000015455">
    <property type="component" value="Unassembled WGS sequence"/>
</dbReference>
<dbReference type="RefSeq" id="WP_021248575.1">
    <property type="nucleotide sequence ID" value="NZ_ATJV01000046.1"/>
</dbReference>
<dbReference type="AlphaFoldDB" id="T0ATX6"/>
<dbReference type="eggNOG" id="ENOG5032RA9">
    <property type="taxonomic scope" value="Bacteria"/>
</dbReference>
<organism evidence="1 2">
    <name type="scientific">Thauera terpenica 58Eu</name>
    <dbReference type="NCBI Taxonomy" id="1348657"/>
    <lineage>
        <taxon>Bacteria</taxon>
        <taxon>Pseudomonadati</taxon>
        <taxon>Pseudomonadota</taxon>
        <taxon>Betaproteobacteria</taxon>
        <taxon>Rhodocyclales</taxon>
        <taxon>Zoogloeaceae</taxon>
        <taxon>Thauera</taxon>
    </lineage>
</organism>
<dbReference type="EMBL" id="ATJV01000046">
    <property type="protein sequence ID" value="EPZ16299.1"/>
    <property type="molecule type" value="Genomic_DNA"/>
</dbReference>
<sequence length="251" mass="27643">MSESTFFVSEAAVRNLKHLAERRVSGVSSSHLSECVASALGFKTHAALRAALAGSATIEVPKPSNAKLVQRLRQLGYASVPDDLKLVPEFEHSYSPFRSFPLRKGRSVRWQAWRNLLVAAINAGLEHRLFGLSPGENWWPGGATESHQCERSIYRFTFDGDLSAVASVDAISGDELSLHVVLNPRNEEVEPGPFSGLRDGDACAHCWVERRLGAWIQDGGEDFSCKRVVQSRLAGLKIEPRGYSDQGSFFM</sequence>